<evidence type="ECO:0000313" key="1">
    <source>
        <dbReference type="EMBL" id="TCK92570.1"/>
    </source>
</evidence>
<dbReference type="SUPFAM" id="SSF55961">
    <property type="entry name" value="Bet v1-like"/>
    <property type="match status" value="1"/>
</dbReference>
<dbReference type="Proteomes" id="UP000294545">
    <property type="component" value="Unassembled WGS sequence"/>
</dbReference>
<organism evidence="1 2">
    <name type="scientific">Natranaerovirga hydrolytica</name>
    <dbReference type="NCBI Taxonomy" id="680378"/>
    <lineage>
        <taxon>Bacteria</taxon>
        <taxon>Bacillati</taxon>
        <taxon>Bacillota</taxon>
        <taxon>Clostridia</taxon>
        <taxon>Lachnospirales</taxon>
        <taxon>Natranaerovirgaceae</taxon>
        <taxon>Natranaerovirga</taxon>
    </lineage>
</organism>
<dbReference type="OrthoDB" id="191189at2"/>
<name>A0A4R1MKK0_9FIRM</name>
<dbReference type="InterPro" id="IPR019587">
    <property type="entry name" value="Polyketide_cyclase/dehydratase"/>
</dbReference>
<comment type="caution">
    <text evidence="1">The sequence shown here is derived from an EMBL/GenBank/DDBJ whole genome shotgun (WGS) entry which is preliminary data.</text>
</comment>
<proteinExistence type="predicted"/>
<dbReference type="AlphaFoldDB" id="A0A4R1MKK0"/>
<reference evidence="1 2" key="1">
    <citation type="submission" date="2019-03" db="EMBL/GenBank/DDBJ databases">
        <title>Genomic Encyclopedia of Type Strains, Phase IV (KMG-IV): sequencing the most valuable type-strain genomes for metagenomic binning, comparative biology and taxonomic classification.</title>
        <authorList>
            <person name="Goeker M."/>
        </authorList>
    </citation>
    <scope>NUCLEOTIDE SEQUENCE [LARGE SCALE GENOMIC DNA]</scope>
    <source>
        <strain evidence="1 2">DSM 24176</strain>
    </source>
</reference>
<dbReference type="Gene3D" id="3.30.530.20">
    <property type="match status" value="1"/>
</dbReference>
<accession>A0A4R1MKK0</accession>
<dbReference type="EMBL" id="SMGQ01000013">
    <property type="protein sequence ID" value="TCK92570.1"/>
    <property type="molecule type" value="Genomic_DNA"/>
</dbReference>
<gene>
    <name evidence="1" type="ORF">EDC19_1719</name>
</gene>
<keyword evidence="2" id="KW-1185">Reference proteome</keyword>
<sequence length="144" mass="17182">MKELRTEIHIQAPVEKVWKVLTDVEKYPQWNPFIKSLQGDLVEGEIIQVELQPADKKPMTMRPQIILVQKERELRWKGRMFLPGIFDGEHIFELTVLENQTTQFIHREKFSGIMVPFLKKMLDNNTRRGFEMMNQQLKERCEAQ</sequence>
<protein>
    <recommendedName>
        <fullName evidence="3">Polyketide cyclase/dehydrase/lipid transport protein</fullName>
    </recommendedName>
</protein>
<dbReference type="PANTHER" id="PTHR36166">
    <property type="entry name" value="CHROMOSOME 9, WHOLE GENOME SHOTGUN SEQUENCE"/>
    <property type="match status" value="1"/>
</dbReference>
<dbReference type="Pfam" id="PF10604">
    <property type="entry name" value="Polyketide_cyc2"/>
    <property type="match status" value="1"/>
</dbReference>
<dbReference type="CDD" id="cd07822">
    <property type="entry name" value="SRPBCC_4"/>
    <property type="match status" value="1"/>
</dbReference>
<dbReference type="RefSeq" id="WP_132282439.1">
    <property type="nucleotide sequence ID" value="NZ_SMGQ01000013.1"/>
</dbReference>
<evidence type="ECO:0008006" key="3">
    <source>
        <dbReference type="Google" id="ProtNLM"/>
    </source>
</evidence>
<dbReference type="InterPro" id="IPR023393">
    <property type="entry name" value="START-like_dom_sf"/>
</dbReference>
<dbReference type="PANTHER" id="PTHR36166:SF1">
    <property type="entry name" value="SRPBCC DOMAIN-CONTAINING PROTEIN"/>
    <property type="match status" value="1"/>
</dbReference>
<evidence type="ECO:0000313" key="2">
    <source>
        <dbReference type="Proteomes" id="UP000294545"/>
    </source>
</evidence>